<keyword evidence="2" id="KW-1185">Reference proteome</keyword>
<proteinExistence type="predicted"/>
<dbReference type="AlphaFoldDB" id="A0A4Z2IRH0"/>
<evidence type="ECO:0000313" key="1">
    <source>
        <dbReference type="EMBL" id="TNN80589.1"/>
    </source>
</evidence>
<reference evidence="1 2" key="1">
    <citation type="submission" date="2019-03" db="EMBL/GenBank/DDBJ databases">
        <title>First draft genome of Liparis tanakae, snailfish: a comprehensive survey of snailfish specific genes.</title>
        <authorList>
            <person name="Kim W."/>
            <person name="Song I."/>
            <person name="Jeong J.-H."/>
            <person name="Kim D."/>
            <person name="Kim S."/>
            <person name="Ryu S."/>
            <person name="Song J.Y."/>
            <person name="Lee S.K."/>
        </authorList>
    </citation>
    <scope>NUCLEOTIDE SEQUENCE [LARGE SCALE GENOMIC DNA]</scope>
    <source>
        <tissue evidence="1">Muscle</tissue>
    </source>
</reference>
<name>A0A4Z2IRH0_9TELE</name>
<sequence length="142" mass="16277">MVQLLRQGQVDGSSAIPFLAFTGCSRLFICGCGAERKMFSHLTMLLISWMARPKLVAWKPVLRRIREHLKLRRAQRNVPLLQMKLWFLLTICNEFPSNPRLDEQGRPALPFPPSAKAGRYMQQAPTLLQSNHINLDISNRPL</sequence>
<comment type="caution">
    <text evidence="1">The sequence shown here is derived from an EMBL/GenBank/DDBJ whole genome shotgun (WGS) entry which is preliminary data.</text>
</comment>
<protein>
    <submittedName>
        <fullName evidence="1">Uncharacterized protein</fullName>
    </submittedName>
</protein>
<organism evidence="1 2">
    <name type="scientific">Liparis tanakae</name>
    <name type="common">Tanaka's snailfish</name>
    <dbReference type="NCBI Taxonomy" id="230148"/>
    <lineage>
        <taxon>Eukaryota</taxon>
        <taxon>Metazoa</taxon>
        <taxon>Chordata</taxon>
        <taxon>Craniata</taxon>
        <taxon>Vertebrata</taxon>
        <taxon>Euteleostomi</taxon>
        <taxon>Actinopterygii</taxon>
        <taxon>Neopterygii</taxon>
        <taxon>Teleostei</taxon>
        <taxon>Neoteleostei</taxon>
        <taxon>Acanthomorphata</taxon>
        <taxon>Eupercaria</taxon>
        <taxon>Perciformes</taxon>
        <taxon>Cottioidei</taxon>
        <taxon>Cottales</taxon>
        <taxon>Liparidae</taxon>
        <taxon>Liparis</taxon>
    </lineage>
</organism>
<dbReference type="EMBL" id="SRLO01000053">
    <property type="protein sequence ID" value="TNN80589.1"/>
    <property type="molecule type" value="Genomic_DNA"/>
</dbReference>
<dbReference type="Proteomes" id="UP000314294">
    <property type="component" value="Unassembled WGS sequence"/>
</dbReference>
<dbReference type="PROSITE" id="PS51257">
    <property type="entry name" value="PROKAR_LIPOPROTEIN"/>
    <property type="match status" value="1"/>
</dbReference>
<gene>
    <name evidence="1" type="ORF">EYF80_009095</name>
</gene>
<evidence type="ECO:0000313" key="2">
    <source>
        <dbReference type="Proteomes" id="UP000314294"/>
    </source>
</evidence>
<accession>A0A4Z2IRH0</accession>